<gene>
    <name evidence="6" type="ORF">VSX56_19945</name>
</gene>
<dbReference type="InterPro" id="IPR035909">
    <property type="entry name" value="CheB_C"/>
</dbReference>
<dbReference type="SUPFAM" id="SSF52738">
    <property type="entry name" value="Methylesterase CheB, C-terminal domain"/>
    <property type="match status" value="1"/>
</dbReference>
<accession>A0ABV1SMA9</accession>
<evidence type="ECO:0000313" key="6">
    <source>
        <dbReference type="EMBL" id="MER5174025.1"/>
    </source>
</evidence>
<sequence>MSDMDGRRCAQVDGETDGQNDSLRLDTIILTGSAGAYQLIEKIVSSLPASLPASVFVLIHMGISGYPYLDRLLQSKSRLSVKPAADGEKIEKGTIYTALPDQHLMLGRSHMHLRRGPRENGFRPAIDPLLRSAAVHFGTRAAGFVLSGLLDDGAAGLRALSSTGGMCFVQDPADALYPDLPLSALRAVPEATIISADDIPSVMETIAGGQVAAPRPTTDEIALELMIAGMHGNTIENAEHLGRLAPFNCPECDGVLWELADGPIRRWRCHTGHAFSEKTLSRAQEYYLERTLMSTLRAHRGRIRAIESALEHSTPGYENRSDLQQKLSSYREDASKIEIMLTRADTEPAILPG</sequence>
<dbReference type="PIRSF" id="PIRSF036461">
    <property type="entry name" value="Chmtx_methlestr"/>
    <property type="match status" value="1"/>
</dbReference>
<evidence type="ECO:0000256" key="3">
    <source>
        <dbReference type="ARBA" id="ARBA00048267"/>
    </source>
</evidence>
<keyword evidence="7" id="KW-1185">Reference proteome</keyword>
<evidence type="ECO:0000313" key="7">
    <source>
        <dbReference type="Proteomes" id="UP001438953"/>
    </source>
</evidence>
<comment type="catalytic activity">
    <reaction evidence="3">
        <text>[protein]-L-glutamate 5-O-methyl ester + H2O = L-glutamyl-[protein] + methanol + H(+)</text>
        <dbReference type="Rhea" id="RHEA:23236"/>
        <dbReference type="Rhea" id="RHEA-COMP:10208"/>
        <dbReference type="Rhea" id="RHEA-COMP:10311"/>
        <dbReference type="ChEBI" id="CHEBI:15377"/>
        <dbReference type="ChEBI" id="CHEBI:15378"/>
        <dbReference type="ChEBI" id="CHEBI:17790"/>
        <dbReference type="ChEBI" id="CHEBI:29973"/>
        <dbReference type="ChEBI" id="CHEBI:82795"/>
        <dbReference type="EC" id="3.1.1.61"/>
    </reaction>
</comment>
<dbReference type="EMBL" id="JAYWLC010000045">
    <property type="protein sequence ID" value="MER5174025.1"/>
    <property type="molecule type" value="Genomic_DNA"/>
</dbReference>
<dbReference type="Proteomes" id="UP001438953">
    <property type="component" value="Unassembled WGS sequence"/>
</dbReference>
<evidence type="ECO:0000256" key="1">
    <source>
        <dbReference type="ARBA" id="ARBA00022801"/>
    </source>
</evidence>
<dbReference type="PROSITE" id="PS50122">
    <property type="entry name" value="CHEB"/>
    <property type="match status" value="1"/>
</dbReference>
<evidence type="ECO:0000259" key="5">
    <source>
        <dbReference type="PROSITE" id="PS50122"/>
    </source>
</evidence>
<dbReference type="Gene3D" id="3.40.50.180">
    <property type="entry name" value="Methylesterase CheB, C-terminal domain"/>
    <property type="match status" value="1"/>
</dbReference>
<dbReference type="CDD" id="cd16433">
    <property type="entry name" value="CheB"/>
    <property type="match status" value="1"/>
</dbReference>
<dbReference type="RefSeq" id="WP_350939305.1">
    <property type="nucleotide sequence ID" value="NZ_JAYWLC010000045.1"/>
</dbReference>
<feature type="domain" description="CheB-type methylesterase" evidence="5">
    <location>
        <begin position="28"/>
        <end position="203"/>
    </location>
</feature>
<dbReference type="EC" id="3.1.1.61" evidence="2"/>
<dbReference type="InterPro" id="IPR000673">
    <property type="entry name" value="Sig_transdc_resp-reg_Me-estase"/>
</dbReference>
<dbReference type="InterPro" id="IPR011247">
    <property type="entry name" value="Chemotax_prot-Glu_Me-esterase"/>
</dbReference>
<organism evidence="6 7">
    <name type="scientific">Thioclava kandeliae</name>
    <dbReference type="NCBI Taxonomy" id="3070818"/>
    <lineage>
        <taxon>Bacteria</taxon>
        <taxon>Pseudomonadati</taxon>
        <taxon>Pseudomonadota</taxon>
        <taxon>Alphaproteobacteria</taxon>
        <taxon>Rhodobacterales</taxon>
        <taxon>Paracoccaceae</taxon>
        <taxon>Thioclava</taxon>
    </lineage>
</organism>
<feature type="active site" evidence="4">
    <location>
        <position position="152"/>
    </location>
</feature>
<dbReference type="Pfam" id="PF01339">
    <property type="entry name" value="CheB_methylest"/>
    <property type="match status" value="1"/>
</dbReference>
<dbReference type="PANTHER" id="PTHR42872">
    <property type="entry name" value="PROTEIN-GLUTAMATE METHYLESTERASE/PROTEIN-GLUTAMINE GLUTAMINASE"/>
    <property type="match status" value="1"/>
</dbReference>
<feature type="active site" evidence="4">
    <location>
        <position position="60"/>
    </location>
</feature>
<comment type="caution">
    <text evidence="6">The sequence shown here is derived from an EMBL/GenBank/DDBJ whole genome shotgun (WGS) entry which is preliminary data.</text>
</comment>
<name>A0ABV1SMA9_9RHOB</name>
<keyword evidence="4" id="KW-0145">Chemotaxis</keyword>
<proteinExistence type="predicted"/>
<protein>
    <recommendedName>
        <fullName evidence="2">protein-glutamate methylesterase</fullName>
        <ecNumber evidence="2">3.1.1.61</ecNumber>
    </recommendedName>
</protein>
<dbReference type="PANTHER" id="PTHR42872:SF6">
    <property type="entry name" value="PROTEIN-GLUTAMATE METHYLESTERASE_PROTEIN-GLUTAMINE GLUTAMINASE"/>
    <property type="match status" value="1"/>
</dbReference>
<evidence type="ECO:0000256" key="4">
    <source>
        <dbReference type="PROSITE-ProRule" id="PRU00050"/>
    </source>
</evidence>
<keyword evidence="1 4" id="KW-0378">Hydrolase</keyword>
<reference evidence="6 7" key="1">
    <citation type="submission" date="2024-06" db="EMBL/GenBank/DDBJ databases">
        <title>Thioclava kandeliae sp. nov. from a rhizosphere soil sample of Kandelia candel in a mangrove.</title>
        <authorList>
            <person name="Mu T."/>
        </authorList>
    </citation>
    <scope>NUCLEOTIDE SEQUENCE [LARGE SCALE GENOMIC DNA]</scope>
    <source>
        <strain evidence="6 7">CPCC 100088</strain>
    </source>
</reference>
<evidence type="ECO:0000256" key="2">
    <source>
        <dbReference type="ARBA" id="ARBA00039140"/>
    </source>
</evidence>
<feature type="active site" evidence="4">
    <location>
        <position position="33"/>
    </location>
</feature>